<gene>
    <name evidence="11" type="ORF">EV44_g3093</name>
</gene>
<dbReference type="GO" id="GO:0016020">
    <property type="term" value="C:membrane"/>
    <property type="evidence" value="ECO:0007669"/>
    <property type="project" value="UniProtKB-SubCell"/>
</dbReference>
<evidence type="ECO:0000256" key="6">
    <source>
        <dbReference type="ARBA" id="ARBA00022792"/>
    </source>
</evidence>
<keyword evidence="6" id="KW-0999">Mitochondrion inner membrane</keyword>
<keyword evidence="12" id="KW-1185">Reference proteome</keyword>
<dbReference type="InterPro" id="IPR044712">
    <property type="entry name" value="SLC25A32-like"/>
</dbReference>
<evidence type="ECO:0000313" key="12">
    <source>
        <dbReference type="Proteomes" id="UP000030854"/>
    </source>
</evidence>
<evidence type="ECO:0000256" key="8">
    <source>
        <dbReference type="ARBA" id="ARBA00023136"/>
    </source>
</evidence>
<evidence type="ECO:0000256" key="7">
    <source>
        <dbReference type="ARBA" id="ARBA00022989"/>
    </source>
</evidence>
<evidence type="ECO:0000256" key="9">
    <source>
        <dbReference type="PROSITE-ProRule" id="PRU00282"/>
    </source>
</evidence>
<evidence type="ECO:0000256" key="3">
    <source>
        <dbReference type="ARBA" id="ARBA00022448"/>
    </source>
</evidence>
<evidence type="ECO:0000256" key="5">
    <source>
        <dbReference type="ARBA" id="ARBA00022737"/>
    </source>
</evidence>
<name>A0A0B1PD50_UNCNE</name>
<dbReference type="AlphaFoldDB" id="A0A0B1PD50"/>
<protein>
    <submittedName>
        <fullName evidence="11">Putative mitochondrial folate carrier protein</fullName>
    </submittedName>
</protein>
<evidence type="ECO:0000313" key="11">
    <source>
        <dbReference type="EMBL" id="KHJ35260.1"/>
    </source>
</evidence>
<dbReference type="STRING" id="52586.A0A0B1PD50"/>
<accession>A0A0B1PD50</accession>
<dbReference type="GO" id="GO:0006862">
    <property type="term" value="P:nucleotide transport"/>
    <property type="evidence" value="ECO:0007669"/>
    <property type="project" value="InterPro"/>
</dbReference>
<keyword evidence="3 10" id="KW-0813">Transport</keyword>
<feature type="repeat" description="Solcar" evidence="9">
    <location>
        <begin position="125"/>
        <end position="212"/>
    </location>
</feature>
<organism evidence="11 12">
    <name type="scientific">Uncinula necator</name>
    <name type="common">Grape powdery mildew</name>
    <dbReference type="NCBI Taxonomy" id="52586"/>
    <lineage>
        <taxon>Eukaryota</taxon>
        <taxon>Fungi</taxon>
        <taxon>Dikarya</taxon>
        <taxon>Ascomycota</taxon>
        <taxon>Pezizomycotina</taxon>
        <taxon>Leotiomycetes</taxon>
        <taxon>Erysiphales</taxon>
        <taxon>Erysiphaceae</taxon>
        <taxon>Erysiphe</taxon>
    </lineage>
</organism>
<dbReference type="InterPro" id="IPR018108">
    <property type="entry name" value="MCP_transmembrane"/>
</dbReference>
<dbReference type="PROSITE" id="PS50920">
    <property type="entry name" value="SOLCAR"/>
    <property type="match status" value="3"/>
</dbReference>
<comment type="similarity">
    <text evidence="2 10">Belongs to the mitochondrial carrier (TC 2.A.29) family.</text>
</comment>
<evidence type="ECO:0000256" key="2">
    <source>
        <dbReference type="ARBA" id="ARBA00006375"/>
    </source>
</evidence>
<dbReference type="EMBL" id="JNVN01000450">
    <property type="protein sequence ID" value="KHJ35260.1"/>
    <property type="molecule type" value="Genomic_DNA"/>
</dbReference>
<dbReference type="Proteomes" id="UP000030854">
    <property type="component" value="Unassembled WGS sequence"/>
</dbReference>
<evidence type="ECO:0000256" key="1">
    <source>
        <dbReference type="ARBA" id="ARBA00004141"/>
    </source>
</evidence>
<dbReference type="Pfam" id="PF00153">
    <property type="entry name" value="Mito_carr"/>
    <property type="match status" value="3"/>
</dbReference>
<dbReference type="Gene3D" id="1.50.40.10">
    <property type="entry name" value="Mitochondrial carrier domain"/>
    <property type="match status" value="2"/>
</dbReference>
<proteinExistence type="inferred from homology"/>
<feature type="repeat" description="Solcar" evidence="9">
    <location>
        <begin position="237"/>
        <end position="320"/>
    </location>
</feature>
<evidence type="ECO:0000256" key="4">
    <source>
        <dbReference type="ARBA" id="ARBA00022692"/>
    </source>
</evidence>
<keyword evidence="6" id="KW-0496">Mitochondrion</keyword>
<keyword evidence="7" id="KW-1133">Transmembrane helix</keyword>
<dbReference type="OMA" id="TTVWKHE"/>
<keyword evidence="5" id="KW-0677">Repeat</keyword>
<keyword evidence="4 9" id="KW-0812">Transmembrane</keyword>
<sequence length="394" mass="43922">MTERRVYRDAVQIETVAGFTAGTVSTLIFHPLDVIKTRLQIYRSTTSTPVTTYTIVRGLVSSGKPLQRLYRGLMPNLVGNSGSWSIFLGFKSVIEGQIIRYRIFMARDLAAPNDTCKASKQRDLLKPFDFFIASAVSGMMVSLTTNPIWVLKTRMVSSDRGKNGAYENMWQGVKLIYQKEGVKGFYRGAGISLLGNSHAAVQFSVYEPIKKFWRKYIRGDQNSGSRSEREDKLGTLATLAISGSAKIIAGTVTYPLQVVKSRLQVSELDHISGGRIMGVSGRLWREQGWRAFFKGLNINLVRVLPATWVTFLVYENTRYYLAVSLPVKSKSSPSRGASVNTQHALHVWDSQEDSHNPSLQEPHSSPRVSIFFVSTSLSPRHLLSRSPPRLAPGV</sequence>
<dbReference type="SUPFAM" id="SSF103506">
    <property type="entry name" value="Mitochondrial carrier"/>
    <property type="match status" value="1"/>
</dbReference>
<comment type="subcellular location">
    <subcellularLocation>
        <location evidence="1">Membrane</location>
        <topology evidence="1">Multi-pass membrane protein</topology>
    </subcellularLocation>
</comment>
<dbReference type="GO" id="GO:0055085">
    <property type="term" value="P:transmembrane transport"/>
    <property type="evidence" value="ECO:0007669"/>
    <property type="project" value="InterPro"/>
</dbReference>
<dbReference type="HOGENOM" id="CLU_015166_6_4_1"/>
<keyword evidence="8 9" id="KW-0472">Membrane</keyword>
<dbReference type="PANTHER" id="PTHR45683">
    <property type="entry name" value="MITOCHONDRIAL NICOTINAMIDE ADENINE DINUCLEOTIDE TRANSPORTER 1-RELATED-RELATED"/>
    <property type="match status" value="1"/>
</dbReference>
<comment type="caution">
    <text evidence="11">The sequence shown here is derived from an EMBL/GenBank/DDBJ whole genome shotgun (WGS) entry which is preliminary data.</text>
</comment>
<reference evidence="11 12" key="1">
    <citation type="journal article" date="2014" name="BMC Genomics">
        <title>Adaptive genomic structural variation in the grape powdery mildew pathogen, Erysiphe necator.</title>
        <authorList>
            <person name="Jones L."/>
            <person name="Riaz S."/>
            <person name="Morales-Cruz A."/>
            <person name="Amrine K.C."/>
            <person name="McGuire B."/>
            <person name="Gubler W.D."/>
            <person name="Walker M.A."/>
            <person name="Cantu D."/>
        </authorList>
    </citation>
    <scope>NUCLEOTIDE SEQUENCE [LARGE SCALE GENOMIC DNA]</scope>
    <source>
        <strain evidence="12">c</strain>
    </source>
</reference>
<feature type="repeat" description="Solcar" evidence="9">
    <location>
        <begin position="9"/>
        <end position="97"/>
    </location>
</feature>
<dbReference type="InterPro" id="IPR023395">
    <property type="entry name" value="MCP_dom_sf"/>
</dbReference>
<evidence type="ECO:0000256" key="10">
    <source>
        <dbReference type="RuleBase" id="RU000488"/>
    </source>
</evidence>